<reference evidence="2" key="1">
    <citation type="submission" date="2014-07" db="EMBL/GenBank/DDBJ databases">
        <authorList>
            <person name="Martin A.A"/>
            <person name="De Silva N."/>
        </authorList>
    </citation>
    <scope>NUCLEOTIDE SEQUENCE</scope>
</reference>
<protein>
    <submittedName>
        <fullName evidence="3">Uncharacterized protein</fullName>
    </submittedName>
</protein>
<sequence length="110" mass="13029">MNKIYENIPDTTACSDSSILIILLVFTGFGIFFLYLILYFFCSLFFISSIDDNELGQIRIKQNRMEKAFSNLTLKRDVIIEMENYKSNCWRENYTCITYKPIVQTKKCIY</sequence>
<dbReference type="AlphaFoldDB" id="A0A0K0FKR2"/>
<reference evidence="3" key="2">
    <citation type="submission" date="2015-08" db="UniProtKB">
        <authorList>
            <consortium name="WormBaseParasite"/>
        </authorList>
    </citation>
    <scope>IDENTIFICATION</scope>
</reference>
<evidence type="ECO:0000256" key="1">
    <source>
        <dbReference type="SAM" id="Phobius"/>
    </source>
</evidence>
<accession>A0A0K0FKR2</accession>
<keyword evidence="1" id="KW-0812">Transmembrane</keyword>
<keyword evidence="1" id="KW-0472">Membrane</keyword>
<dbReference type="Proteomes" id="UP000035680">
    <property type="component" value="Unassembled WGS sequence"/>
</dbReference>
<evidence type="ECO:0000313" key="3">
    <source>
        <dbReference type="WBParaSite" id="SVE_0962600.1"/>
    </source>
</evidence>
<name>A0A0K0FKR2_STRVS</name>
<organism evidence="2 3">
    <name type="scientific">Strongyloides venezuelensis</name>
    <name type="common">Threadworm</name>
    <dbReference type="NCBI Taxonomy" id="75913"/>
    <lineage>
        <taxon>Eukaryota</taxon>
        <taxon>Metazoa</taxon>
        <taxon>Ecdysozoa</taxon>
        <taxon>Nematoda</taxon>
        <taxon>Chromadorea</taxon>
        <taxon>Rhabditida</taxon>
        <taxon>Tylenchina</taxon>
        <taxon>Panagrolaimomorpha</taxon>
        <taxon>Strongyloidoidea</taxon>
        <taxon>Strongyloididae</taxon>
        <taxon>Strongyloides</taxon>
    </lineage>
</organism>
<dbReference type="WBParaSite" id="SVE_0962600.1">
    <property type="protein sequence ID" value="SVE_0962600.1"/>
    <property type="gene ID" value="SVE_0962600"/>
</dbReference>
<keyword evidence="1" id="KW-1133">Transmembrane helix</keyword>
<feature type="transmembrane region" description="Helical" evidence="1">
    <location>
        <begin position="20"/>
        <end position="47"/>
    </location>
</feature>
<proteinExistence type="predicted"/>
<keyword evidence="2" id="KW-1185">Reference proteome</keyword>
<evidence type="ECO:0000313" key="2">
    <source>
        <dbReference type="Proteomes" id="UP000035680"/>
    </source>
</evidence>